<gene>
    <name evidence="2" type="ORF">AVEN_108160_1</name>
    <name evidence="1" type="ORF">AVEN_274194_1</name>
</gene>
<reference evidence="1 3" key="1">
    <citation type="journal article" date="2019" name="Sci. Rep.">
        <title>Orb-weaving spider Araneus ventricosus genome elucidates the spidroin gene catalogue.</title>
        <authorList>
            <person name="Kono N."/>
            <person name="Nakamura H."/>
            <person name="Ohtoshi R."/>
            <person name="Moran D.A.P."/>
            <person name="Shinohara A."/>
            <person name="Yoshida Y."/>
            <person name="Fujiwara M."/>
            <person name="Mori M."/>
            <person name="Tomita M."/>
            <person name="Arakawa K."/>
        </authorList>
    </citation>
    <scope>NUCLEOTIDE SEQUENCE [LARGE SCALE GENOMIC DNA]</scope>
</reference>
<evidence type="ECO:0000313" key="1">
    <source>
        <dbReference type="EMBL" id="GBO30787.1"/>
    </source>
</evidence>
<sequence length="139" mass="15285">MDLVVSIRDMMIRTAPEMAHPSPNFHSAPAEGCLAFDVGFSLRQGHIHGGPSVESGFIVPDLFLKPKFYHYNSPYLSLTDEVTPSRGVVWLRAEQTQTICLTPINKHAPLHSVINESVNPISVMASKNSDSSFIHTGLE</sequence>
<accession>A0A4Y2W4B9</accession>
<dbReference type="AlphaFoldDB" id="A0A4Y2W4B9"/>
<organism evidence="1 3">
    <name type="scientific">Araneus ventricosus</name>
    <name type="common">Orbweaver spider</name>
    <name type="synonym">Epeira ventricosa</name>
    <dbReference type="NCBI Taxonomy" id="182803"/>
    <lineage>
        <taxon>Eukaryota</taxon>
        <taxon>Metazoa</taxon>
        <taxon>Ecdysozoa</taxon>
        <taxon>Arthropoda</taxon>
        <taxon>Chelicerata</taxon>
        <taxon>Arachnida</taxon>
        <taxon>Araneae</taxon>
        <taxon>Araneomorphae</taxon>
        <taxon>Entelegynae</taxon>
        <taxon>Araneoidea</taxon>
        <taxon>Araneidae</taxon>
        <taxon>Araneus</taxon>
    </lineage>
</organism>
<comment type="caution">
    <text evidence="1">The sequence shown here is derived from an EMBL/GenBank/DDBJ whole genome shotgun (WGS) entry which is preliminary data.</text>
</comment>
<dbReference type="EMBL" id="BGPR01054003">
    <property type="protein sequence ID" value="GBO30790.1"/>
    <property type="molecule type" value="Genomic_DNA"/>
</dbReference>
<keyword evidence="3" id="KW-1185">Reference proteome</keyword>
<protein>
    <submittedName>
        <fullName evidence="1">Uncharacterized protein</fullName>
    </submittedName>
</protein>
<evidence type="ECO:0000313" key="2">
    <source>
        <dbReference type="EMBL" id="GBO30790.1"/>
    </source>
</evidence>
<proteinExistence type="predicted"/>
<dbReference type="Proteomes" id="UP000499080">
    <property type="component" value="Unassembled WGS sequence"/>
</dbReference>
<name>A0A4Y2W4B9_ARAVE</name>
<evidence type="ECO:0000313" key="3">
    <source>
        <dbReference type="Proteomes" id="UP000499080"/>
    </source>
</evidence>
<dbReference type="EMBL" id="BGPR01054001">
    <property type="protein sequence ID" value="GBO30787.1"/>
    <property type="molecule type" value="Genomic_DNA"/>
</dbReference>